<evidence type="ECO:0000256" key="5">
    <source>
        <dbReference type="ARBA" id="ARBA00022989"/>
    </source>
</evidence>
<dbReference type="FunFam" id="3.30.420.40:FF:000057">
    <property type="entry name" value="Ectonucleoside triphosphate diphosphohydrolase 4"/>
    <property type="match status" value="1"/>
</dbReference>
<keyword evidence="4 8" id="KW-0378">Hydrolase</keyword>
<comment type="caution">
    <text evidence="9">The sequence shown here is derived from an EMBL/GenBank/DDBJ whole genome shotgun (WGS) entry which is preliminary data.</text>
</comment>
<dbReference type="CDD" id="cd24045">
    <property type="entry name" value="ASKHA_NBD_NTPDase4-like"/>
    <property type="match status" value="1"/>
</dbReference>
<dbReference type="OrthoDB" id="6372431at2759"/>
<keyword evidence="6" id="KW-0472">Membrane</keyword>
<evidence type="ECO:0000256" key="6">
    <source>
        <dbReference type="ARBA" id="ARBA00023136"/>
    </source>
</evidence>
<evidence type="ECO:0000256" key="3">
    <source>
        <dbReference type="ARBA" id="ARBA00022692"/>
    </source>
</evidence>
<reference evidence="9" key="1">
    <citation type="submission" date="2020-04" db="EMBL/GenBank/DDBJ databases">
        <authorList>
            <person name="Alioto T."/>
            <person name="Alioto T."/>
            <person name="Gomez Garrido J."/>
        </authorList>
    </citation>
    <scope>NUCLEOTIDE SEQUENCE</scope>
    <source>
        <strain evidence="9">A484AB</strain>
    </source>
</reference>
<dbReference type="GO" id="GO:0004382">
    <property type="term" value="F:GDP phosphatase activity"/>
    <property type="evidence" value="ECO:0007669"/>
    <property type="project" value="TreeGrafter"/>
</dbReference>
<dbReference type="GO" id="GO:0016020">
    <property type="term" value="C:membrane"/>
    <property type="evidence" value="ECO:0007669"/>
    <property type="project" value="TreeGrafter"/>
</dbReference>
<keyword evidence="7" id="KW-0325">Glycoprotein</keyword>
<dbReference type="PROSITE" id="PS01238">
    <property type="entry name" value="GDA1_CD39_NTPASE"/>
    <property type="match status" value="1"/>
</dbReference>
<dbReference type="GO" id="GO:0005794">
    <property type="term" value="C:Golgi apparatus"/>
    <property type="evidence" value="ECO:0007669"/>
    <property type="project" value="TreeGrafter"/>
</dbReference>
<dbReference type="GO" id="GO:0017111">
    <property type="term" value="F:ribonucleoside triphosphate phosphatase activity"/>
    <property type="evidence" value="ECO:0007669"/>
    <property type="project" value="TreeGrafter"/>
</dbReference>
<keyword evidence="5" id="KW-1133">Transmembrane helix</keyword>
<proteinExistence type="inferred from homology"/>
<dbReference type="GO" id="GO:0006256">
    <property type="term" value="P:UDP catabolic process"/>
    <property type="evidence" value="ECO:0007669"/>
    <property type="project" value="TreeGrafter"/>
</dbReference>
<keyword evidence="10" id="KW-1185">Reference proteome</keyword>
<dbReference type="GO" id="GO:0046036">
    <property type="term" value="P:CTP metabolic process"/>
    <property type="evidence" value="ECO:0007669"/>
    <property type="project" value="TreeGrafter"/>
</dbReference>
<dbReference type="Proteomes" id="UP001152795">
    <property type="component" value="Unassembled WGS sequence"/>
</dbReference>
<dbReference type="PANTHER" id="PTHR11782:SF121">
    <property type="entry name" value="NUCLEOSIDE-DIPHOSPHATASE MIG-23"/>
    <property type="match status" value="1"/>
</dbReference>
<dbReference type="Gene3D" id="3.30.420.150">
    <property type="entry name" value="Exopolyphosphatase. Domain 2"/>
    <property type="match status" value="1"/>
</dbReference>
<sequence length="596" mass="68176">MPRRILCPWTNFPVSFNFKMTFSPSQNTTDPTSKNSQNGRYLLLVAIAIIFLIILMITMDVRKDKSRHKFNVIAGNGLWLHGKSSKFHYGIVLDCGSSGTRVFIYYWPDHNGNPEHLLNIQQMIDQDGQPVRMKVRPGISTYEDKPQNASNYIYPLLRHAANHIPKSKHSETPLYILATAGMRLLSKKKQDAIIKNLINGIPLHFDFLFSSTQIEVITGKQEGIYAWITINYVLGRFNHSDAHVHGNSSFAQLRKQTVGSLDMGGASTQITFEVPKSEKLPAHLTTEVNLGCDSHMTIHNYKLYVATFLGYGASTARSRYLDTILTKRNNSVHSHSRVYLDPCLPTDIRIKGTREGMKYRLRGMGNFESCRDKLLPLLNKSEACRSPPCSLNGVHQPQILFNTTEFYGFSEFWYSVNDVLRLKGVYNAQTFDKVSKEFCKTTWPVLYKRFQSRLYPFADEHRFMYQCFKSAWMTSVLHEGFKFPRSFKRLHPTFMIAGKEIQWTLGAILYRTRFLPLREMQVKSKVVSSSYQAWINIGDSGFKIIVFLCSLVVLLSMYVIFTKPRLISPLGRNSPSASGKVISKTPNYPTDFRISL</sequence>
<protein>
    <submittedName>
        <fullName evidence="9">Ectonucleoside triphosphate diphosphohydrolase 4 isoform X2</fullName>
    </submittedName>
</protein>
<dbReference type="AlphaFoldDB" id="A0A7D9EF66"/>
<organism evidence="9 10">
    <name type="scientific">Paramuricea clavata</name>
    <name type="common">Red gorgonian</name>
    <name type="synonym">Violescent sea-whip</name>
    <dbReference type="NCBI Taxonomy" id="317549"/>
    <lineage>
        <taxon>Eukaryota</taxon>
        <taxon>Metazoa</taxon>
        <taxon>Cnidaria</taxon>
        <taxon>Anthozoa</taxon>
        <taxon>Octocorallia</taxon>
        <taxon>Malacalcyonacea</taxon>
        <taxon>Plexauridae</taxon>
        <taxon>Paramuricea</taxon>
    </lineage>
</organism>
<evidence type="ECO:0000313" key="9">
    <source>
        <dbReference type="EMBL" id="CAB4007070.1"/>
    </source>
</evidence>
<comment type="similarity">
    <text evidence="2 8">Belongs to the GDA1/CD39 NTPase family.</text>
</comment>
<evidence type="ECO:0000313" key="10">
    <source>
        <dbReference type="Proteomes" id="UP001152795"/>
    </source>
</evidence>
<evidence type="ECO:0000256" key="7">
    <source>
        <dbReference type="ARBA" id="ARBA00023180"/>
    </source>
</evidence>
<comment type="subcellular location">
    <subcellularLocation>
        <location evidence="1">Endomembrane system</location>
        <topology evidence="1">Multi-pass membrane protein</topology>
    </subcellularLocation>
</comment>
<dbReference type="InterPro" id="IPR000407">
    <property type="entry name" value="GDA1_CD39_NTPase"/>
</dbReference>
<accession>A0A7D9EF66</accession>
<keyword evidence="3" id="KW-0812">Transmembrane</keyword>
<gene>
    <name evidence="9" type="ORF">PACLA_8A028038</name>
</gene>
<evidence type="ECO:0000256" key="4">
    <source>
        <dbReference type="ARBA" id="ARBA00022801"/>
    </source>
</evidence>
<dbReference type="Gene3D" id="3.30.420.40">
    <property type="match status" value="1"/>
</dbReference>
<name>A0A7D9EF66_PARCT</name>
<dbReference type="EMBL" id="CACRXK020005687">
    <property type="protein sequence ID" value="CAB4007070.1"/>
    <property type="molecule type" value="Genomic_DNA"/>
</dbReference>
<dbReference type="GO" id="GO:0045134">
    <property type="term" value="F:UDP phosphatase activity"/>
    <property type="evidence" value="ECO:0007669"/>
    <property type="project" value="TreeGrafter"/>
</dbReference>
<evidence type="ECO:0000256" key="8">
    <source>
        <dbReference type="RuleBase" id="RU003833"/>
    </source>
</evidence>
<evidence type="ECO:0000256" key="1">
    <source>
        <dbReference type="ARBA" id="ARBA00004127"/>
    </source>
</evidence>
<dbReference type="Pfam" id="PF01150">
    <property type="entry name" value="GDA1_CD39"/>
    <property type="match status" value="1"/>
</dbReference>
<dbReference type="PANTHER" id="PTHR11782">
    <property type="entry name" value="ADENOSINE/GUANOSINE DIPHOSPHATASE"/>
    <property type="match status" value="1"/>
</dbReference>
<dbReference type="FunFam" id="3.30.420.150:FF:000003">
    <property type="entry name" value="ectonucleoside triphosphate diphosphohydrolase 7"/>
    <property type="match status" value="1"/>
</dbReference>
<evidence type="ECO:0000256" key="2">
    <source>
        <dbReference type="ARBA" id="ARBA00009283"/>
    </source>
</evidence>